<evidence type="ECO:0000256" key="6">
    <source>
        <dbReference type="ARBA" id="ARBA00022723"/>
    </source>
</evidence>
<dbReference type="Gene3D" id="2.170.270.10">
    <property type="entry name" value="SET domain"/>
    <property type="match status" value="1"/>
</dbReference>
<dbReference type="InterPro" id="IPR001214">
    <property type="entry name" value="SET_dom"/>
</dbReference>
<dbReference type="PROSITE" id="PS50280">
    <property type="entry name" value="SET"/>
    <property type="match status" value="1"/>
</dbReference>
<evidence type="ECO:0008006" key="13">
    <source>
        <dbReference type="Google" id="ProtNLM"/>
    </source>
</evidence>
<dbReference type="GO" id="GO:0005694">
    <property type="term" value="C:chromosome"/>
    <property type="evidence" value="ECO:0007669"/>
    <property type="project" value="UniProtKB-SubCell"/>
</dbReference>
<dbReference type="EMBL" id="JAPXFL010000001">
    <property type="protein sequence ID" value="KAK9511382.1"/>
    <property type="molecule type" value="Genomic_DNA"/>
</dbReference>
<organism evidence="11 12">
    <name type="scientific">Rhynocoris fuscipes</name>
    <dbReference type="NCBI Taxonomy" id="488301"/>
    <lineage>
        <taxon>Eukaryota</taxon>
        <taxon>Metazoa</taxon>
        <taxon>Ecdysozoa</taxon>
        <taxon>Arthropoda</taxon>
        <taxon>Hexapoda</taxon>
        <taxon>Insecta</taxon>
        <taxon>Pterygota</taxon>
        <taxon>Neoptera</taxon>
        <taxon>Paraneoptera</taxon>
        <taxon>Hemiptera</taxon>
        <taxon>Heteroptera</taxon>
        <taxon>Panheteroptera</taxon>
        <taxon>Cimicomorpha</taxon>
        <taxon>Reduviidae</taxon>
        <taxon>Harpactorinae</taxon>
        <taxon>Harpactorini</taxon>
        <taxon>Rhynocoris</taxon>
    </lineage>
</organism>
<feature type="domain" description="Post-SET" evidence="10">
    <location>
        <begin position="232"/>
        <end position="248"/>
    </location>
</feature>
<keyword evidence="4" id="KW-0808">Transferase</keyword>
<accession>A0AAW1DM48</accession>
<dbReference type="InterPro" id="IPR050973">
    <property type="entry name" value="H3K9_Histone-Lys_N-MTase"/>
</dbReference>
<evidence type="ECO:0000313" key="11">
    <source>
        <dbReference type="EMBL" id="KAK9511382.1"/>
    </source>
</evidence>
<keyword evidence="2" id="KW-0158">Chromosome</keyword>
<dbReference type="SMART" id="SM00317">
    <property type="entry name" value="SET"/>
    <property type="match status" value="1"/>
</dbReference>
<dbReference type="InterPro" id="IPR046341">
    <property type="entry name" value="SET_dom_sf"/>
</dbReference>
<evidence type="ECO:0000256" key="4">
    <source>
        <dbReference type="ARBA" id="ARBA00022679"/>
    </source>
</evidence>
<comment type="caution">
    <text evidence="11">The sequence shown here is derived from an EMBL/GenBank/DDBJ whole genome shotgun (WGS) entry which is preliminary data.</text>
</comment>
<dbReference type="GO" id="GO:0008170">
    <property type="term" value="F:N-methyltransferase activity"/>
    <property type="evidence" value="ECO:0007669"/>
    <property type="project" value="UniProtKB-ARBA"/>
</dbReference>
<evidence type="ECO:0000256" key="1">
    <source>
        <dbReference type="ARBA" id="ARBA00004286"/>
    </source>
</evidence>
<dbReference type="PANTHER" id="PTHR46223">
    <property type="entry name" value="HISTONE-LYSINE N-METHYLTRANSFERASE SUV39H"/>
    <property type="match status" value="1"/>
</dbReference>
<evidence type="ECO:0000256" key="7">
    <source>
        <dbReference type="ARBA" id="ARBA00022833"/>
    </source>
</evidence>
<feature type="domain" description="SET" evidence="8">
    <location>
        <begin position="104"/>
        <end position="225"/>
    </location>
</feature>
<dbReference type="InterPro" id="IPR003616">
    <property type="entry name" value="Post-SET_dom"/>
</dbReference>
<keyword evidence="3" id="KW-0489">Methyltransferase</keyword>
<dbReference type="Pfam" id="PF05033">
    <property type="entry name" value="Pre-SET"/>
    <property type="match status" value="1"/>
</dbReference>
<dbReference type="SUPFAM" id="SSF82199">
    <property type="entry name" value="SET domain"/>
    <property type="match status" value="1"/>
</dbReference>
<dbReference type="PROSITE" id="PS50868">
    <property type="entry name" value="POST_SET"/>
    <property type="match status" value="1"/>
</dbReference>
<dbReference type="AlphaFoldDB" id="A0AAW1DM48"/>
<name>A0AAW1DM48_9HEMI</name>
<dbReference type="PANTHER" id="PTHR46223:SF3">
    <property type="entry name" value="HISTONE-LYSINE N-METHYLTRANSFERASE SET-23"/>
    <property type="match status" value="1"/>
</dbReference>
<dbReference type="Proteomes" id="UP001461498">
    <property type="component" value="Unassembled WGS sequence"/>
</dbReference>
<evidence type="ECO:0000256" key="5">
    <source>
        <dbReference type="ARBA" id="ARBA00022691"/>
    </source>
</evidence>
<protein>
    <recommendedName>
        <fullName evidence="13">Histone-lysine N-methyltransferase SETMAR</fullName>
    </recommendedName>
</protein>
<evidence type="ECO:0000259" key="10">
    <source>
        <dbReference type="PROSITE" id="PS50868"/>
    </source>
</evidence>
<keyword evidence="6" id="KW-0479">Metal-binding</keyword>
<dbReference type="GO" id="GO:0005634">
    <property type="term" value="C:nucleus"/>
    <property type="evidence" value="ECO:0007669"/>
    <property type="project" value="InterPro"/>
</dbReference>
<proteinExistence type="predicted"/>
<dbReference type="GO" id="GO:0008270">
    <property type="term" value="F:zinc ion binding"/>
    <property type="evidence" value="ECO:0007669"/>
    <property type="project" value="InterPro"/>
</dbReference>
<dbReference type="Pfam" id="PF00856">
    <property type="entry name" value="SET"/>
    <property type="match status" value="1"/>
</dbReference>
<dbReference type="GO" id="GO:0008757">
    <property type="term" value="F:S-adenosylmethionine-dependent methyltransferase activity"/>
    <property type="evidence" value="ECO:0007669"/>
    <property type="project" value="UniProtKB-ARBA"/>
</dbReference>
<reference evidence="11 12" key="1">
    <citation type="submission" date="2022-12" db="EMBL/GenBank/DDBJ databases">
        <title>Chromosome-level genome assembly of true bugs.</title>
        <authorList>
            <person name="Ma L."/>
            <person name="Li H."/>
        </authorList>
    </citation>
    <scope>NUCLEOTIDE SEQUENCE [LARGE SCALE GENOMIC DNA]</scope>
    <source>
        <strain evidence="11">Lab_2022b</strain>
    </source>
</reference>
<evidence type="ECO:0000256" key="2">
    <source>
        <dbReference type="ARBA" id="ARBA00022454"/>
    </source>
</evidence>
<comment type="subcellular location">
    <subcellularLocation>
        <location evidence="1">Chromosome</location>
    </subcellularLocation>
</comment>
<dbReference type="GO" id="GO:0042054">
    <property type="term" value="F:histone methyltransferase activity"/>
    <property type="evidence" value="ECO:0007669"/>
    <property type="project" value="InterPro"/>
</dbReference>
<dbReference type="GO" id="GO:0032259">
    <property type="term" value="P:methylation"/>
    <property type="evidence" value="ECO:0007669"/>
    <property type="project" value="UniProtKB-KW"/>
</dbReference>
<dbReference type="InterPro" id="IPR007728">
    <property type="entry name" value="Pre-SET_dom"/>
</dbReference>
<keyword evidence="7" id="KW-0862">Zinc</keyword>
<keyword evidence="12" id="KW-1185">Reference proteome</keyword>
<sequence length="250" mass="28362">MVENIVDNYEHPNKSVTYIKESFKGAGLSDDLFNDYFENVCGCIGERCNSVEQCYCLQTHGVAYESGLLKLEYLQGKQSVFECSRYCCCNLFCDNKVVQAGPNKQLYIREVLNKGYGVFASTDFSVGTFICEYAGEVIGRDEAQIRLKNSNYCKYVMQVIEHWQDTIIETFVDAYHASNIGRYLNHSCEPNCVVIPVRIGRLLPMLCFFTSKPVTVGEELTYFYCPNSNVLSKMPCYCGSKQCLQFIPSA</sequence>
<feature type="domain" description="Pre-SET" evidence="9">
    <location>
        <begin position="39"/>
        <end position="101"/>
    </location>
</feature>
<evidence type="ECO:0000259" key="9">
    <source>
        <dbReference type="PROSITE" id="PS50867"/>
    </source>
</evidence>
<dbReference type="PROSITE" id="PS50867">
    <property type="entry name" value="PRE_SET"/>
    <property type="match status" value="1"/>
</dbReference>
<evidence type="ECO:0000313" key="12">
    <source>
        <dbReference type="Proteomes" id="UP001461498"/>
    </source>
</evidence>
<evidence type="ECO:0000259" key="8">
    <source>
        <dbReference type="PROSITE" id="PS50280"/>
    </source>
</evidence>
<evidence type="ECO:0000256" key="3">
    <source>
        <dbReference type="ARBA" id="ARBA00022603"/>
    </source>
</evidence>
<gene>
    <name evidence="11" type="ORF">O3M35_000047</name>
</gene>
<keyword evidence="5" id="KW-0949">S-adenosyl-L-methionine</keyword>